<protein>
    <recommendedName>
        <fullName evidence="3">Alpha/beta hydrolase family protein</fullName>
    </recommendedName>
</protein>
<reference evidence="1 2" key="1">
    <citation type="submission" date="2016-10" db="EMBL/GenBank/DDBJ databases">
        <authorList>
            <person name="de Groot N.N."/>
        </authorList>
    </citation>
    <scope>NUCLEOTIDE SEQUENCE [LARGE SCALE GENOMIC DNA]</scope>
    <source>
        <strain evidence="1 2">DSM 18610</strain>
    </source>
</reference>
<evidence type="ECO:0000313" key="2">
    <source>
        <dbReference type="Proteomes" id="UP000199572"/>
    </source>
</evidence>
<keyword evidence="2" id="KW-1185">Reference proteome</keyword>
<evidence type="ECO:0000313" key="1">
    <source>
        <dbReference type="EMBL" id="SER45277.1"/>
    </source>
</evidence>
<sequence length="57" mass="6620">MKPERLFHIHGTKDKILYTKKYLPDFSIPEGTHFMVYQNAAEISALIGKILRKTIDT</sequence>
<dbReference type="AlphaFoldDB" id="A0A1H9PAV8"/>
<name>A0A1H9PAV8_9SPHI</name>
<dbReference type="EMBL" id="FOGG01000009">
    <property type="protein sequence ID" value="SER45277.1"/>
    <property type="molecule type" value="Genomic_DNA"/>
</dbReference>
<proteinExistence type="predicted"/>
<dbReference type="RefSeq" id="WP_175474520.1">
    <property type="nucleotide sequence ID" value="NZ_FOGG01000009.1"/>
</dbReference>
<accession>A0A1H9PAV8</accession>
<dbReference type="STRING" id="390241.SAMN04488023_109107"/>
<organism evidence="1 2">
    <name type="scientific">Pedobacter rhizosphaerae</name>
    <dbReference type="NCBI Taxonomy" id="390241"/>
    <lineage>
        <taxon>Bacteria</taxon>
        <taxon>Pseudomonadati</taxon>
        <taxon>Bacteroidota</taxon>
        <taxon>Sphingobacteriia</taxon>
        <taxon>Sphingobacteriales</taxon>
        <taxon>Sphingobacteriaceae</taxon>
        <taxon>Pedobacter</taxon>
    </lineage>
</organism>
<dbReference type="Proteomes" id="UP000199572">
    <property type="component" value="Unassembled WGS sequence"/>
</dbReference>
<gene>
    <name evidence="1" type="ORF">SAMN04488023_109107</name>
</gene>
<evidence type="ECO:0008006" key="3">
    <source>
        <dbReference type="Google" id="ProtNLM"/>
    </source>
</evidence>